<protein>
    <recommendedName>
        <fullName evidence="3">DnaA N-terminal domain-containing protein</fullName>
    </recommendedName>
</protein>
<dbReference type="KEGG" id="ppru:FDP22_21215"/>
<sequence length="237" mass="25539">MIAGRAVGRGAASRKYDLLSALASHALSGPSSQQRLALRLIALITARYNWATDRLSIGRADIARLWHVDERTVKREMSKLRAMGWIVVHLPAVRGRVTVYGLGLEAILVDTRPSWEAVGPDLVERLTGTDAAEEEAPTVVPFPERGRPPTLAEPPGLWADARARLAEIDPARSRAWYARLSGAGQAGDILLLHAPNGFVAGYVETHLAGQILAVVRSLAPEISRLRVLAADAPDSSV</sequence>
<reference evidence="1 2" key="1">
    <citation type="submission" date="2019-06" db="EMBL/GenBank/DDBJ databases">
        <title>Genome sequence of Rhodobacteraceae bacterium D4M1.</title>
        <authorList>
            <person name="Cao J."/>
        </authorList>
    </citation>
    <scope>NUCLEOTIDE SEQUENCE [LARGE SCALE GENOMIC DNA]</scope>
    <source>
        <strain evidence="1 2">D4M1</strain>
        <plasmid evidence="2">pd4m1b</plasmid>
    </source>
</reference>
<proteinExistence type="predicted"/>
<name>A0A5B8G101_9RHOB</name>
<dbReference type="RefSeq" id="WP_138576176.1">
    <property type="nucleotide sequence ID" value="NZ_CP040820.1"/>
</dbReference>
<keyword evidence="1" id="KW-0614">Plasmid</keyword>
<dbReference type="OrthoDB" id="7657434at2"/>
<dbReference type="EMBL" id="CP040820">
    <property type="protein sequence ID" value="QDL94395.1"/>
    <property type="molecule type" value="Genomic_DNA"/>
</dbReference>
<dbReference type="SUPFAM" id="SSF46785">
    <property type="entry name" value="Winged helix' DNA-binding domain"/>
    <property type="match status" value="1"/>
</dbReference>
<evidence type="ECO:0000313" key="1">
    <source>
        <dbReference type="EMBL" id="QDL94395.1"/>
    </source>
</evidence>
<organism evidence="1 2">
    <name type="scientific">Paroceanicella profunda</name>
    <dbReference type="NCBI Taxonomy" id="2579971"/>
    <lineage>
        <taxon>Bacteria</taxon>
        <taxon>Pseudomonadati</taxon>
        <taxon>Pseudomonadota</taxon>
        <taxon>Alphaproteobacteria</taxon>
        <taxon>Rhodobacterales</taxon>
        <taxon>Paracoccaceae</taxon>
        <taxon>Paroceanicella</taxon>
    </lineage>
</organism>
<dbReference type="AlphaFoldDB" id="A0A5B8G101"/>
<keyword evidence="2" id="KW-1185">Reference proteome</keyword>
<gene>
    <name evidence="1" type="ORF">FDP22_21215</name>
</gene>
<dbReference type="Proteomes" id="UP000305888">
    <property type="component" value="Plasmid pD4M1B"/>
</dbReference>
<geneLocation type="plasmid" evidence="2">
    <name>pd4m1b</name>
</geneLocation>
<evidence type="ECO:0008006" key="3">
    <source>
        <dbReference type="Google" id="ProtNLM"/>
    </source>
</evidence>
<accession>A0A5B8G101</accession>
<evidence type="ECO:0000313" key="2">
    <source>
        <dbReference type="Proteomes" id="UP000305888"/>
    </source>
</evidence>
<dbReference type="InterPro" id="IPR036390">
    <property type="entry name" value="WH_DNA-bd_sf"/>
</dbReference>